<dbReference type="EMBL" id="JACVHF010000059">
    <property type="protein sequence ID" value="MBC9786641.1"/>
    <property type="molecule type" value="Genomic_DNA"/>
</dbReference>
<dbReference type="Pfam" id="PF02195">
    <property type="entry name" value="ParB_N"/>
    <property type="match status" value="1"/>
</dbReference>
<organism evidence="2 3">
    <name type="scientific">Heliobacterium chlorum</name>
    <dbReference type="NCBI Taxonomy" id="2698"/>
    <lineage>
        <taxon>Bacteria</taxon>
        <taxon>Bacillati</taxon>
        <taxon>Bacillota</taxon>
        <taxon>Clostridia</taxon>
        <taxon>Eubacteriales</taxon>
        <taxon>Heliobacteriaceae</taxon>
        <taxon>Heliobacterium</taxon>
    </lineage>
</organism>
<feature type="domain" description="ParB-like N-terminal" evidence="1">
    <location>
        <begin position="6"/>
        <end position="91"/>
    </location>
</feature>
<dbReference type="InterPro" id="IPR036086">
    <property type="entry name" value="ParB/Sulfiredoxin_sf"/>
</dbReference>
<evidence type="ECO:0000313" key="3">
    <source>
        <dbReference type="Proteomes" id="UP000617402"/>
    </source>
</evidence>
<dbReference type="SMART" id="SM00470">
    <property type="entry name" value="ParB"/>
    <property type="match status" value="1"/>
</dbReference>
<accession>A0ABR7T9P9</accession>
<keyword evidence="3" id="KW-1185">Reference proteome</keyword>
<dbReference type="InterPro" id="IPR003115">
    <property type="entry name" value="ParB_N"/>
</dbReference>
<reference evidence="2 3" key="1">
    <citation type="submission" date="2020-07" db="EMBL/GenBank/DDBJ databases">
        <title>Draft whole-genome sequence of Heliobacterium chlorum DSM 3682, type strain.</title>
        <authorList>
            <person name="Kyndt J.A."/>
            <person name="Meyer T.E."/>
            <person name="Imhoff J.F."/>
        </authorList>
    </citation>
    <scope>NUCLEOTIDE SEQUENCE [LARGE SCALE GENOMIC DNA]</scope>
    <source>
        <strain evidence="2 3">DSM 3682</strain>
    </source>
</reference>
<sequence length="328" mass="38285">MSFTYRVIPLNQIDIEFERLDDDITTLCQDIENNGLTDPLCVEQISKNHYILVLGYRRLRCLKILGKDAECIVRPDSGKVNRIVHRIKADLQKKSYTPYEIKTMVTDLIKERLSLDEISKRTGLSKKTVVKYSKYKDVKAKEPGTEGGTSKGKNQKIKELHYMIESLPVSDGIKQWLVNMYDNKMFNRSHFKSIDKIVRNVKFIDADEEIQKEYIRKTIEHVDFVDKFQEEIFNQVNKQASKKVNSNDYDKYLNLKEKLGNILNSDEVAAFYNFESEQKKDIISIFLEIAKAIGLAYIKRITRFRRKHQAYSCKDDNNHITGYSPPTC</sequence>
<proteinExistence type="predicted"/>
<gene>
    <name evidence="2" type="ORF">H1S01_19545</name>
</gene>
<dbReference type="RefSeq" id="WP_188042060.1">
    <property type="nucleotide sequence ID" value="NZ_JACVHF010000059.1"/>
</dbReference>
<name>A0ABR7T9P9_HELCL</name>
<evidence type="ECO:0000313" key="2">
    <source>
        <dbReference type="EMBL" id="MBC9786641.1"/>
    </source>
</evidence>
<protein>
    <submittedName>
        <fullName evidence="2">ParB N-terminal domain-containing protein</fullName>
    </submittedName>
</protein>
<dbReference type="SUPFAM" id="SSF110849">
    <property type="entry name" value="ParB/Sulfiredoxin"/>
    <property type="match status" value="1"/>
</dbReference>
<comment type="caution">
    <text evidence="2">The sequence shown here is derived from an EMBL/GenBank/DDBJ whole genome shotgun (WGS) entry which is preliminary data.</text>
</comment>
<dbReference type="InterPro" id="IPR050336">
    <property type="entry name" value="Chromosome_partition/occlusion"/>
</dbReference>
<evidence type="ECO:0000259" key="1">
    <source>
        <dbReference type="SMART" id="SM00470"/>
    </source>
</evidence>
<dbReference type="PANTHER" id="PTHR33375:SF1">
    <property type="entry name" value="CHROMOSOME-PARTITIONING PROTEIN PARB-RELATED"/>
    <property type="match status" value="1"/>
</dbReference>
<dbReference type="Gene3D" id="3.90.1530.30">
    <property type="match status" value="1"/>
</dbReference>
<dbReference type="Proteomes" id="UP000617402">
    <property type="component" value="Unassembled WGS sequence"/>
</dbReference>
<dbReference type="PANTHER" id="PTHR33375">
    <property type="entry name" value="CHROMOSOME-PARTITIONING PROTEIN PARB-RELATED"/>
    <property type="match status" value="1"/>
</dbReference>